<dbReference type="InterPro" id="IPR043129">
    <property type="entry name" value="ATPase_NBD"/>
</dbReference>
<dbReference type="AlphaFoldDB" id="A0A2T8HVE4"/>
<reference evidence="5 6" key="1">
    <citation type="submission" date="2018-04" db="EMBL/GenBank/DDBJ databases">
        <title>Pararhodobacter oceanense sp. nov., isolated from marine intertidal sediment.</title>
        <authorList>
            <person name="Wang X.-L."/>
            <person name="Du Z.-J."/>
        </authorList>
    </citation>
    <scope>NUCLEOTIDE SEQUENCE [LARGE SCALE GENOMIC DNA]</scope>
    <source>
        <strain evidence="5 6">AM505</strain>
    </source>
</reference>
<dbReference type="InterPro" id="IPR008040">
    <property type="entry name" value="Hydant_A_N"/>
</dbReference>
<feature type="domain" description="Hydantoinase/oxoprolinase N-terminal" evidence="4">
    <location>
        <begin position="4"/>
        <end position="181"/>
    </location>
</feature>
<evidence type="ECO:0000259" key="3">
    <source>
        <dbReference type="Pfam" id="PF02538"/>
    </source>
</evidence>
<comment type="caution">
    <text evidence="5">The sequence shown here is derived from an EMBL/GenBank/DDBJ whole genome shotgun (WGS) entry which is preliminary data.</text>
</comment>
<dbReference type="InterPro" id="IPR003692">
    <property type="entry name" value="Hydantoinase_B"/>
</dbReference>
<dbReference type="SUPFAM" id="SSF53067">
    <property type="entry name" value="Actin-like ATPase domain"/>
    <property type="match status" value="1"/>
</dbReference>
<dbReference type="GO" id="GO:0006749">
    <property type="term" value="P:glutathione metabolic process"/>
    <property type="evidence" value="ECO:0007669"/>
    <property type="project" value="TreeGrafter"/>
</dbReference>
<comment type="similarity">
    <text evidence="1">Belongs to the oxoprolinase family.</text>
</comment>
<dbReference type="InterPro" id="IPR002821">
    <property type="entry name" value="Hydantoinase_A"/>
</dbReference>
<evidence type="ECO:0000313" key="6">
    <source>
        <dbReference type="Proteomes" id="UP000245911"/>
    </source>
</evidence>
<dbReference type="InterPro" id="IPR045079">
    <property type="entry name" value="Oxoprolinase-like"/>
</dbReference>
<dbReference type="PANTHER" id="PTHR11365">
    <property type="entry name" value="5-OXOPROLINASE RELATED"/>
    <property type="match status" value="1"/>
</dbReference>
<evidence type="ECO:0000313" key="5">
    <source>
        <dbReference type="EMBL" id="PVH29388.1"/>
    </source>
</evidence>
<dbReference type="GO" id="GO:0017168">
    <property type="term" value="F:5-oxoprolinase (ATP-hydrolyzing) activity"/>
    <property type="evidence" value="ECO:0007669"/>
    <property type="project" value="TreeGrafter"/>
</dbReference>
<evidence type="ECO:0000259" key="4">
    <source>
        <dbReference type="Pfam" id="PF05378"/>
    </source>
</evidence>
<dbReference type="EMBL" id="QDKM01000002">
    <property type="protein sequence ID" value="PVH29388.1"/>
    <property type="molecule type" value="Genomic_DNA"/>
</dbReference>
<evidence type="ECO:0000259" key="2">
    <source>
        <dbReference type="Pfam" id="PF01968"/>
    </source>
</evidence>
<sequence>MSILGIDIGAATVDLALARGGGIITAKMPKGAGSAAEEIGAAITQMAQDRAMDPAALDEIRIGSTGAINMLLGRDLARVGLITTEGFADTLPLARQNRADLYQPVARSPSPTFLVAPAAIHEVGGRLSPSGAELTPLAQDMLREAGAALRDQGVEAIAVCLLFAHLNPAHELLCAKILAEVAPDIPVILSHQVDGSAREYERTVSACLEAALHPAHRANLADIGAVLNQLGFVGRLSYAESRGHLVSGAEAATLASRQLVSGPAASALFAGAVARQAKVPQALALDIGSTSTDIALIADGAPALTHYSVVSDVPTRIEMADIQSVALGGGSRWEDAAGLRLATAPAPDAPSLTDALICLGAVPDTLARDARSRITRLAEQASRDPEALALAIRDAALDLIVARLIRYAVDRNIDPAAVPLIVGGGLGGTLACLLAERLGSERVFIGGLGAMSGAVGLLLARHLREASAPVNRALAKLTDAELGGIVERLRQSQADTAQGRLRVTLAPNGFMHPVTLNLEVQTPGVDDLRAAFAKDHTARFGRASREAGFVFNLSIASLSDAPPPVLAGETVAEVQPPAGWQRHDAAGMVSLTRSNTRGSALRPETLQMRLNAIAQSMQTMLFRTAVSPVVREGNDAAAALLTPEGELLALSDAIPLLLGALDGSARAVLAKFPLETMREGELYLMNDPFEGGTHLPDLTVIRPVFVGDRVIALAASILHHQDVGGMRAGSVPPDAIDIFQEGLRLGPLRMGQGDHIDPLVEDLITRNSRAADTVLGDISSQIGAAITASRLLARLVAEVGNETYVAGALTCLQRGEEVARRAIALMAPGPHQAAEQLDPAPGLPEVKIKLRLTCTEGQFRADFTGTSAQVAAPINCVRSGPFAAAFYALLSAMEDKVFRNGGVVRCIDLVLPEGSAINASPPAAVNARMGIVRSTTSALLQGLASARPEIMPAANSGMSFVLAFSGARGDGTRFIATEIIAGGAGGGPAQHGASGISTDVGNAMNMPAEALETQIPVRLLSARVRAGSGGSGRWRGGDGIARRYLALQDGIHVSLRGDRFRHVPKGLLGGGAPQPAAARVLRQNGDIQELGSRSAPVLNQGDQLVVESCGGAGYGSLSPDFS</sequence>
<gene>
    <name evidence="5" type="ORF">DDE20_04420</name>
</gene>
<dbReference type="Pfam" id="PF01968">
    <property type="entry name" value="Hydantoinase_A"/>
    <property type="match status" value="1"/>
</dbReference>
<dbReference type="Pfam" id="PF05378">
    <property type="entry name" value="Hydant_A_N"/>
    <property type="match status" value="1"/>
</dbReference>
<dbReference type="RefSeq" id="WP_116557272.1">
    <property type="nucleotide sequence ID" value="NZ_QDKM01000002.1"/>
</dbReference>
<evidence type="ECO:0000256" key="1">
    <source>
        <dbReference type="ARBA" id="ARBA00010403"/>
    </source>
</evidence>
<protein>
    <recommendedName>
        <fullName evidence="7">Hydantoinase</fullName>
    </recommendedName>
</protein>
<name>A0A2T8HVE4_9RHOB</name>
<accession>A0A2T8HVE4</accession>
<dbReference type="PANTHER" id="PTHR11365:SF23">
    <property type="entry name" value="HYPOTHETICAL 5-OXOPROLINASE (EUROFUNG)-RELATED"/>
    <property type="match status" value="1"/>
</dbReference>
<dbReference type="Pfam" id="PF02538">
    <property type="entry name" value="Hydantoinase_B"/>
    <property type="match status" value="1"/>
</dbReference>
<dbReference type="GO" id="GO:0005829">
    <property type="term" value="C:cytosol"/>
    <property type="evidence" value="ECO:0007669"/>
    <property type="project" value="TreeGrafter"/>
</dbReference>
<dbReference type="OrthoDB" id="9761586at2"/>
<evidence type="ECO:0008006" key="7">
    <source>
        <dbReference type="Google" id="ProtNLM"/>
    </source>
</evidence>
<keyword evidence="6" id="KW-1185">Reference proteome</keyword>
<dbReference type="Proteomes" id="UP000245911">
    <property type="component" value="Unassembled WGS sequence"/>
</dbReference>
<feature type="domain" description="Hydantoinase A/oxoprolinase" evidence="2">
    <location>
        <begin position="202"/>
        <end position="464"/>
    </location>
</feature>
<feature type="domain" description="Hydantoinase B/oxoprolinase" evidence="3">
    <location>
        <begin position="604"/>
        <end position="1116"/>
    </location>
</feature>
<organism evidence="5 6">
    <name type="scientific">Pararhodobacter oceanensis</name>
    <dbReference type="NCBI Taxonomy" id="2172121"/>
    <lineage>
        <taxon>Bacteria</taxon>
        <taxon>Pseudomonadati</taxon>
        <taxon>Pseudomonadota</taxon>
        <taxon>Alphaproteobacteria</taxon>
        <taxon>Rhodobacterales</taxon>
        <taxon>Paracoccaceae</taxon>
        <taxon>Pararhodobacter</taxon>
    </lineage>
</organism>
<proteinExistence type="inferred from homology"/>